<evidence type="ECO:0000313" key="1">
    <source>
        <dbReference type="EMBL" id="KAK9748502.1"/>
    </source>
</evidence>
<name>A0AAW1MT21_SAPOF</name>
<dbReference type="EMBL" id="JBDFQZ010000002">
    <property type="protein sequence ID" value="KAK9748500.1"/>
    <property type="molecule type" value="Genomic_DNA"/>
</dbReference>
<reference evidence="1 2" key="1">
    <citation type="submission" date="2024-03" db="EMBL/GenBank/DDBJ databases">
        <title>WGS assembly of Saponaria officinalis var. Norfolk2.</title>
        <authorList>
            <person name="Jenkins J."/>
            <person name="Shu S."/>
            <person name="Grimwood J."/>
            <person name="Barry K."/>
            <person name="Goodstein D."/>
            <person name="Schmutz J."/>
            <person name="Leebens-Mack J."/>
            <person name="Osbourn A."/>
        </authorList>
    </citation>
    <scope>NUCLEOTIDE SEQUENCE [LARGE SCALE GENOMIC DNA]</scope>
    <source>
        <strain evidence="2">cv. Norfolk2</strain>
        <strain evidence="1">JIC</strain>
        <tissue evidence="1">Leaf</tissue>
    </source>
</reference>
<dbReference type="EMBL" id="JBDFQZ010000002">
    <property type="protein sequence ID" value="KAK9748502.1"/>
    <property type="molecule type" value="Genomic_DNA"/>
</dbReference>
<organism evidence="1 2">
    <name type="scientific">Saponaria officinalis</name>
    <name type="common">Common soapwort</name>
    <name type="synonym">Lychnis saponaria</name>
    <dbReference type="NCBI Taxonomy" id="3572"/>
    <lineage>
        <taxon>Eukaryota</taxon>
        <taxon>Viridiplantae</taxon>
        <taxon>Streptophyta</taxon>
        <taxon>Embryophyta</taxon>
        <taxon>Tracheophyta</taxon>
        <taxon>Spermatophyta</taxon>
        <taxon>Magnoliopsida</taxon>
        <taxon>eudicotyledons</taxon>
        <taxon>Gunneridae</taxon>
        <taxon>Pentapetalae</taxon>
        <taxon>Caryophyllales</taxon>
        <taxon>Caryophyllaceae</taxon>
        <taxon>Caryophylleae</taxon>
        <taxon>Saponaria</taxon>
    </lineage>
</organism>
<accession>A0AAW1MT21</accession>
<evidence type="ECO:0000313" key="2">
    <source>
        <dbReference type="Proteomes" id="UP001443914"/>
    </source>
</evidence>
<protein>
    <submittedName>
        <fullName evidence="1">Uncharacterized protein</fullName>
    </submittedName>
</protein>
<dbReference type="Proteomes" id="UP001443914">
    <property type="component" value="Unassembled WGS sequence"/>
</dbReference>
<dbReference type="EMBL" id="JBDFQZ010000002">
    <property type="protein sequence ID" value="KAK9748501.1"/>
    <property type="molecule type" value="Genomic_DNA"/>
</dbReference>
<gene>
    <name evidence="1" type="ORF">RND81_02G061900</name>
</gene>
<dbReference type="AlphaFoldDB" id="A0AAW1MT21"/>
<proteinExistence type="predicted"/>
<keyword evidence="2" id="KW-1185">Reference proteome</keyword>
<sequence>MGRASSIYTSFLEQNTLLNFPITITKAHNHCIWLSAPSCSSVIVGMSRMSCRWCCRNCEVATTKLGLICCTRCGAVLGDDDSVGTKTIAGNACVKKETENAVVHEDNSATTNTIAGNASLKDGISVHGEAVIVMT</sequence>
<comment type="caution">
    <text evidence="1">The sequence shown here is derived from an EMBL/GenBank/DDBJ whole genome shotgun (WGS) entry which is preliminary data.</text>
</comment>